<comment type="caution">
    <text evidence="2">The sequence shown here is derived from an EMBL/GenBank/DDBJ whole genome shotgun (WGS) entry which is preliminary data.</text>
</comment>
<organism evidence="2 3">
    <name type="scientific">Phyllosticta citribraziliensis</name>
    <dbReference type="NCBI Taxonomy" id="989973"/>
    <lineage>
        <taxon>Eukaryota</taxon>
        <taxon>Fungi</taxon>
        <taxon>Dikarya</taxon>
        <taxon>Ascomycota</taxon>
        <taxon>Pezizomycotina</taxon>
        <taxon>Dothideomycetes</taxon>
        <taxon>Dothideomycetes incertae sedis</taxon>
        <taxon>Botryosphaeriales</taxon>
        <taxon>Phyllostictaceae</taxon>
        <taxon>Phyllosticta</taxon>
    </lineage>
</organism>
<dbReference type="Pfam" id="PF01408">
    <property type="entry name" value="GFO_IDH_MocA"/>
    <property type="match status" value="1"/>
</dbReference>
<dbReference type="GeneID" id="92033586"/>
<dbReference type="Gene3D" id="3.30.360.10">
    <property type="entry name" value="Dihydrodipicolinate Reductase, domain 2"/>
    <property type="match status" value="1"/>
</dbReference>
<dbReference type="PANTHER" id="PTHR42840">
    <property type="entry name" value="NAD(P)-BINDING ROSSMANN-FOLD SUPERFAMILY PROTEIN-RELATED"/>
    <property type="match status" value="1"/>
</dbReference>
<dbReference type="PANTHER" id="PTHR42840:SF7">
    <property type="entry name" value="BINDING ROSSMANN FOLD OXIDOREDUCTASE, PUTATIVE (AFU_ORTHOLOGUE AFUA_4G10190)-RELATED"/>
    <property type="match status" value="1"/>
</dbReference>
<feature type="domain" description="Gfo/Idh/MocA-like oxidoreductase N-terminal" evidence="1">
    <location>
        <begin position="9"/>
        <end position="131"/>
    </location>
</feature>
<dbReference type="Gene3D" id="3.40.50.720">
    <property type="entry name" value="NAD(P)-binding Rossmann-like Domain"/>
    <property type="match status" value="1"/>
</dbReference>
<dbReference type="SUPFAM" id="SSF51735">
    <property type="entry name" value="NAD(P)-binding Rossmann-fold domains"/>
    <property type="match status" value="1"/>
</dbReference>
<protein>
    <recommendedName>
        <fullName evidence="1">Gfo/Idh/MocA-like oxidoreductase N-terminal domain-containing protein</fullName>
    </recommendedName>
</protein>
<gene>
    <name evidence="2" type="ORF">J3D65DRAFT_628888</name>
</gene>
<name>A0ABR1LJN1_9PEZI</name>
<reference evidence="2 3" key="1">
    <citation type="submission" date="2024-04" db="EMBL/GenBank/DDBJ databases">
        <title>Phyllosticta paracitricarpa is synonymous to the EU quarantine fungus P. citricarpa based on phylogenomic analyses.</title>
        <authorList>
            <consortium name="Lawrence Berkeley National Laboratory"/>
            <person name="Van ingen-buijs V.A."/>
            <person name="Van westerhoven A.C."/>
            <person name="Haridas S."/>
            <person name="Skiadas P."/>
            <person name="Martin F."/>
            <person name="Groenewald J.Z."/>
            <person name="Crous P.W."/>
            <person name="Seidl M.F."/>
        </authorList>
    </citation>
    <scope>NUCLEOTIDE SEQUENCE [LARGE SCALE GENOMIC DNA]</scope>
    <source>
        <strain evidence="2 3">CPC 17464</strain>
    </source>
</reference>
<sequence>MGPMATPRLRVGLVGAGEVTQVIHLPALSLLSHLYTIEAVCDISKKNAEHCAAKFHIPKASTNAYDVINDSAVDVVFVLTSDEFHEQYVVAALNAGKKVFIEKPIALSVQSAQRIADANRAAGGSRVFVGYMRRYAPSFWRAFKREIAGIDQILYARVRDFSGPNKSFVDQSGTFQVKNTDDIPSEAGAERERLLDALFAEAFPGKPSTPERRTLWRFLGSLGSHDISLMREVLGFPESIGGVSANGLFYSAILNFRNRGRGGDKGAPFAVTYESGIDSVPEFDAHLAVYGQNKRVSIHYDSPYVKGLPIKVRVAEVNAHGEFVTREMLSSYEDAYTAELQEMHASFAQGRPIKTTPEDALQDLRLFDMIISKYEETVAA</sequence>
<evidence type="ECO:0000313" key="2">
    <source>
        <dbReference type="EMBL" id="KAK7534751.1"/>
    </source>
</evidence>
<dbReference type="InterPro" id="IPR000683">
    <property type="entry name" value="Gfo/Idh/MocA-like_OxRdtase_N"/>
</dbReference>
<evidence type="ECO:0000259" key="1">
    <source>
        <dbReference type="Pfam" id="PF01408"/>
    </source>
</evidence>
<keyword evidence="3" id="KW-1185">Reference proteome</keyword>
<dbReference type="Proteomes" id="UP001360953">
    <property type="component" value="Unassembled WGS sequence"/>
</dbReference>
<dbReference type="InterPro" id="IPR036291">
    <property type="entry name" value="NAD(P)-bd_dom_sf"/>
</dbReference>
<proteinExistence type="predicted"/>
<evidence type="ECO:0000313" key="3">
    <source>
        <dbReference type="Proteomes" id="UP001360953"/>
    </source>
</evidence>
<accession>A0ABR1LJN1</accession>
<dbReference type="RefSeq" id="XP_066653476.1">
    <property type="nucleotide sequence ID" value="XM_066800680.1"/>
</dbReference>
<dbReference type="EMBL" id="JBBPEH010000008">
    <property type="protein sequence ID" value="KAK7534751.1"/>
    <property type="molecule type" value="Genomic_DNA"/>
</dbReference>